<dbReference type="AlphaFoldDB" id="A0AAN9P539"/>
<comment type="caution">
    <text evidence="3">The sequence shown here is derived from an EMBL/GenBank/DDBJ whole genome shotgun (WGS) entry which is preliminary data.</text>
</comment>
<dbReference type="PANTHER" id="PTHR10627:SF72">
    <property type="entry name" value="STERILE ALPHA MOTIF_POINTED DOMAIN-CONTAINING PROTEIN-RELATED"/>
    <property type="match status" value="1"/>
</dbReference>
<dbReference type="PANTHER" id="PTHR10627">
    <property type="entry name" value="SCP160"/>
    <property type="match status" value="1"/>
</dbReference>
<dbReference type="Pfam" id="PF07647">
    <property type="entry name" value="SAM_2"/>
    <property type="match status" value="1"/>
</dbReference>
<evidence type="ECO:0000313" key="4">
    <source>
        <dbReference type="Proteomes" id="UP001359559"/>
    </source>
</evidence>
<gene>
    <name evidence="3" type="ORF">RJT34_20656</name>
</gene>
<sequence>MWSNPFVSRLSRYAPMVKIHKVDDELLPMLTLEDLKDMGINVVGSRRKMYTAIQKLLEKGNAVVIFALWLKLFEDK</sequence>
<dbReference type="SUPFAM" id="SSF47769">
    <property type="entry name" value="SAM/Pointed domain"/>
    <property type="match status" value="1"/>
</dbReference>
<evidence type="ECO:0000259" key="2">
    <source>
        <dbReference type="PROSITE" id="PS50105"/>
    </source>
</evidence>
<keyword evidence="1" id="KW-0677">Repeat</keyword>
<dbReference type="SMART" id="SM00454">
    <property type="entry name" value="SAM"/>
    <property type="match status" value="1"/>
</dbReference>
<protein>
    <recommendedName>
        <fullName evidence="2">SAM domain-containing protein</fullName>
    </recommendedName>
</protein>
<proteinExistence type="predicted"/>
<evidence type="ECO:0000256" key="1">
    <source>
        <dbReference type="ARBA" id="ARBA00022737"/>
    </source>
</evidence>
<dbReference type="Gene3D" id="1.10.150.50">
    <property type="entry name" value="Transcription Factor, Ets-1"/>
    <property type="match status" value="1"/>
</dbReference>
<organism evidence="3 4">
    <name type="scientific">Clitoria ternatea</name>
    <name type="common">Butterfly pea</name>
    <dbReference type="NCBI Taxonomy" id="43366"/>
    <lineage>
        <taxon>Eukaryota</taxon>
        <taxon>Viridiplantae</taxon>
        <taxon>Streptophyta</taxon>
        <taxon>Embryophyta</taxon>
        <taxon>Tracheophyta</taxon>
        <taxon>Spermatophyta</taxon>
        <taxon>Magnoliopsida</taxon>
        <taxon>eudicotyledons</taxon>
        <taxon>Gunneridae</taxon>
        <taxon>Pentapetalae</taxon>
        <taxon>rosids</taxon>
        <taxon>fabids</taxon>
        <taxon>Fabales</taxon>
        <taxon>Fabaceae</taxon>
        <taxon>Papilionoideae</taxon>
        <taxon>50 kb inversion clade</taxon>
        <taxon>NPAAA clade</taxon>
        <taxon>indigoferoid/millettioid clade</taxon>
        <taxon>Phaseoleae</taxon>
        <taxon>Clitoria</taxon>
    </lineage>
</organism>
<feature type="domain" description="SAM" evidence="2">
    <location>
        <begin position="1"/>
        <end position="59"/>
    </location>
</feature>
<keyword evidence="4" id="KW-1185">Reference proteome</keyword>
<dbReference type="EMBL" id="JAYKXN010000005">
    <property type="protein sequence ID" value="KAK7285873.1"/>
    <property type="molecule type" value="Genomic_DNA"/>
</dbReference>
<dbReference type="InterPro" id="IPR001660">
    <property type="entry name" value="SAM"/>
</dbReference>
<dbReference type="CDD" id="cd09487">
    <property type="entry name" value="SAM_superfamily"/>
    <property type="match status" value="1"/>
</dbReference>
<dbReference type="InterPro" id="IPR013761">
    <property type="entry name" value="SAM/pointed_sf"/>
</dbReference>
<accession>A0AAN9P539</accession>
<reference evidence="3 4" key="1">
    <citation type="submission" date="2024-01" db="EMBL/GenBank/DDBJ databases">
        <title>The genomes of 5 underutilized Papilionoideae crops provide insights into root nodulation and disease resistance.</title>
        <authorList>
            <person name="Yuan L."/>
        </authorList>
    </citation>
    <scope>NUCLEOTIDE SEQUENCE [LARGE SCALE GENOMIC DNA]</scope>
    <source>
        <strain evidence="3">LY-2023</strain>
        <tissue evidence="3">Leaf</tissue>
    </source>
</reference>
<dbReference type="PROSITE" id="PS50105">
    <property type="entry name" value="SAM_DOMAIN"/>
    <property type="match status" value="1"/>
</dbReference>
<name>A0AAN9P539_CLITE</name>
<evidence type="ECO:0000313" key="3">
    <source>
        <dbReference type="EMBL" id="KAK7285873.1"/>
    </source>
</evidence>
<dbReference type="Proteomes" id="UP001359559">
    <property type="component" value="Unassembled WGS sequence"/>
</dbReference>